<evidence type="ECO:0000256" key="1">
    <source>
        <dbReference type="SAM" id="MobiDB-lite"/>
    </source>
</evidence>
<dbReference type="InterPro" id="IPR004158">
    <property type="entry name" value="DUF247_pln"/>
</dbReference>
<keyword evidence="4" id="KW-1185">Reference proteome</keyword>
<dbReference type="PANTHER" id="PTHR31549:SF191">
    <property type="entry name" value="DUF247 DOMAIN PROTEIN"/>
    <property type="match status" value="1"/>
</dbReference>
<dbReference type="Pfam" id="PF03140">
    <property type="entry name" value="DUF247"/>
    <property type="match status" value="1"/>
</dbReference>
<comment type="caution">
    <text evidence="3">The sequence shown here is derived from an EMBL/GenBank/DDBJ whole genome shotgun (WGS) entry which is preliminary data.</text>
</comment>
<dbReference type="Proteomes" id="UP001603857">
    <property type="component" value="Unassembled WGS sequence"/>
</dbReference>
<proteinExistence type="predicted"/>
<sequence>MTETQPLSLKFTQLEQADEIAQNSAPKIQRRAHYLRDRKDFDKHYSPRLVSIGPIHHGAKNLQLGEKYKRMWTAMYLKRTKQYAQTLYHMIASNIKQLKELFAEDAIEAFADDEKLSWMLLVDGCALLQILEEGDLDKPEALKVKVGHLVLVWQDVLLLENQLPCQVLQLLSGHDDARLLQTMKKFLQYHHLWPAKKQDKGVDNALVEEGCISVHIENNDTLQGDMYFCSGAKGKKKDENSKSAGADSPQEPKVDESKESPPIHLLDQLRRSIVNDPPNQKHQDPEHMEVTYRNIEELRTVGIKLKPNESGRLTDISFSYRWWCLCADLKLPSITVDDNTAPTFLNLIAYEMCPDFKNKHEICSFVAFMDSLIDHPDDVKVLRKSKVLRNALGSDEEVAKLFNTMSTDLLSDTRSYSHVRIPIEKHSNNKWRTWITLAYHTYFSNPWAIIAFLAAAFALVLTFVQTWFTIHP</sequence>
<gene>
    <name evidence="3" type="ORF">Fmac_016412</name>
</gene>
<dbReference type="AlphaFoldDB" id="A0ABD1MHC5"/>
<evidence type="ECO:0000313" key="4">
    <source>
        <dbReference type="Proteomes" id="UP001603857"/>
    </source>
</evidence>
<keyword evidence="2" id="KW-0472">Membrane</keyword>
<accession>A0ABD1MHC5</accession>
<organism evidence="3 4">
    <name type="scientific">Flemingia macrophylla</name>
    <dbReference type="NCBI Taxonomy" id="520843"/>
    <lineage>
        <taxon>Eukaryota</taxon>
        <taxon>Viridiplantae</taxon>
        <taxon>Streptophyta</taxon>
        <taxon>Embryophyta</taxon>
        <taxon>Tracheophyta</taxon>
        <taxon>Spermatophyta</taxon>
        <taxon>Magnoliopsida</taxon>
        <taxon>eudicotyledons</taxon>
        <taxon>Gunneridae</taxon>
        <taxon>Pentapetalae</taxon>
        <taxon>rosids</taxon>
        <taxon>fabids</taxon>
        <taxon>Fabales</taxon>
        <taxon>Fabaceae</taxon>
        <taxon>Papilionoideae</taxon>
        <taxon>50 kb inversion clade</taxon>
        <taxon>NPAAA clade</taxon>
        <taxon>indigoferoid/millettioid clade</taxon>
        <taxon>Phaseoleae</taxon>
        <taxon>Flemingia</taxon>
    </lineage>
</organism>
<evidence type="ECO:0000313" key="3">
    <source>
        <dbReference type="EMBL" id="KAL2335199.1"/>
    </source>
</evidence>
<feature type="transmembrane region" description="Helical" evidence="2">
    <location>
        <begin position="447"/>
        <end position="470"/>
    </location>
</feature>
<dbReference type="EMBL" id="JBGMDY010000005">
    <property type="protein sequence ID" value="KAL2335199.1"/>
    <property type="molecule type" value="Genomic_DNA"/>
</dbReference>
<reference evidence="3 4" key="1">
    <citation type="submission" date="2024-08" db="EMBL/GenBank/DDBJ databases">
        <title>Insights into the chromosomal genome structure of Flemingia macrophylla.</title>
        <authorList>
            <person name="Ding Y."/>
            <person name="Zhao Y."/>
            <person name="Bi W."/>
            <person name="Wu M."/>
            <person name="Zhao G."/>
            <person name="Gong Y."/>
            <person name="Li W."/>
            <person name="Zhang P."/>
        </authorList>
    </citation>
    <scope>NUCLEOTIDE SEQUENCE [LARGE SCALE GENOMIC DNA]</scope>
    <source>
        <strain evidence="3">DYQJB</strain>
        <tissue evidence="3">Leaf</tissue>
    </source>
</reference>
<keyword evidence="2" id="KW-1133">Transmembrane helix</keyword>
<feature type="region of interest" description="Disordered" evidence="1">
    <location>
        <begin position="234"/>
        <end position="262"/>
    </location>
</feature>
<dbReference type="PANTHER" id="PTHR31549">
    <property type="entry name" value="PROTEIN, PUTATIVE (DUF247)-RELATED-RELATED"/>
    <property type="match status" value="1"/>
</dbReference>
<protein>
    <submittedName>
        <fullName evidence="3">Uncharacterized protein</fullName>
    </submittedName>
</protein>
<name>A0ABD1MHC5_9FABA</name>
<evidence type="ECO:0000256" key="2">
    <source>
        <dbReference type="SAM" id="Phobius"/>
    </source>
</evidence>
<keyword evidence="2" id="KW-0812">Transmembrane</keyword>
<feature type="compositionally biased region" description="Basic and acidic residues" evidence="1">
    <location>
        <begin position="250"/>
        <end position="261"/>
    </location>
</feature>